<protein>
    <recommendedName>
        <fullName evidence="4">SHOCT domain-containing protein</fullName>
    </recommendedName>
</protein>
<reference evidence="2 3" key="1">
    <citation type="submission" date="2021-03" db="EMBL/GenBank/DDBJ databases">
        <title>Sequencing the genomes of 1000 actinobacteria strains.</title>
        <authorList>
            <person name="Klenk H.-P."/>
        </authorList>
    </citation>
    <scope>NUCLEOTIDE SEQUENCE [LARGE SCALE GENOMIC DNA]</scope>
    <source>
        <strain evidence="2 3">DSM 15454</strain>
    </source>
</reference>
<keyword evidence="1" id="KW-0812">Transmembrane</keyword>
<gene>
    <name evidence="2" type="ORF">JOF46_003689</name>
</gene>
<feature type="transmembrane region" description="Helical" evidence="1">
    <location>
        <begin position="33"/>
        <end position="60"/>
    </location>
</feature>
<name>A0ABS4WHT7_9MICC</name>
<organism evidence="2 3">
    <name type="scientific">Paeniglutamicibacter psychrophenolicus</name>
    <dbReference type="NCBI Taxonomy" id="257454"/>
    <lineage>
        <taxon>Bacteria</taxon>
        <taxon>Bacillati</taxon>
        <taxon>Actinomycetota</taxon>
        <taxon>Actinomycetes</taxon>
        <taxon>Micrococcales</taxon>
        <taxon>Micrococcaceae</taxon>
        <taxon>Paeniglutamicibacter</taxon>
    </lineage>
</organism>
<dbReference type="Proteomes" id="UP000766570">
    <property type="component" value="Unassembled WGS sequence"/>
</dbReference>
<evidence type="ECO:0008006" key="4">
    <source>
        <dbReference type="Google" id="ProtNLM"/>
    </source>
</evidence>
<accession>A0ABS4WHT7</accession>
<keyword evidence="1" id="KW-1133">Transmembrane helix</keyword>
<keyword evidence="3" id="KW-1185">Reference proteome</keyword>
<dbReference type="RefSeq" id="WP_209909896.1">
    <property type="nucleotide sequence ID" value="NZ_BAAAMI010000016.1"/>
</dbReference>
<comment type="caution">
    <text evidence="2">The sequence shown here is derived from an EMBL/GenBank/DDBJ whole genome shotgun (WGS) entry which is preliminary data.</text>
</comment>
<dbReference type="EMBL" id="JAGIOE010000001">
    <property type="protein sequence ID" value="MBP2375777.1"/>
    <property type="molecule type" value="Genomic_DNA"/>
</dbReference>
<evidence type="ECO:0000313" key="3">
    <source>
        <dbReference type="Proteomes" id="UP000766570"/>
    </source>
</evidence>
<keyword evidence="1" id="KW-0472">Membrane</keyword>
<sequence length="128" mass="14438">MNLTEDFLVEQESVDFGMVQPDPFGNPNPWNDLVVGFGVFGVLFAIAFVAMIGFIVFVVVRNYKASKNAGLDPFTLQTELAVRAAKSQMLAPRQSREQRLAELEDLLARRVITPEEYQQARMKILTED</sequence>
<evidence type="ECO:0000256" key="1">
    <source>
        <dbReference type="SAM" id="Phobius"/>
    </source>
</evidence>
<proteinExistence type="predicted"/>
<evidence type="ECO:0000313" key="2">
    <source>
        <dbReference type="EMBL" id="MBP2375777.1"/>
    </source>
</evidence>